<evidence type="ECO:0000313" key="4">
    <source>
        <dbReference type="Proteomes" id="UP000094068"/>
    </source>
</evidence>
<accession>A0A1E5GMB8</accession>
<feature type="domain" description="EVE" evidence="2">
    <location>
        <begin position="2"/>
        <end position="129"/>
    </location>
</feature>
<dbReference type="InterPro" id="IPR015947">
    <property type="entry name" value="PUA-like_sf"/>
</dbReference>
<reference evidence="4" key="1">
    <citation type="submission" date="2016-09" db="EMBL/GenBank/DDBJ databases">
        <authorList>
            <person name="Gulvik C.A."/>
        </authorList>
    </citation>
    <scope>NUCLEOTIDE SEQUENCE [LARGE SCALE GENOMIC DNA]</scope>
    <source>
        <strain evidence="4">DSM 23328</strain>
    </source>
</reference>
<evidence type="ECO:0000259" key="2">
    <source>
        <dbReference type="Pfam" id="PF01878"/>
    </source>
</evidence>
<dbReference type="Gene3D" id="3.10.590.10">
    <property type="entry name" value="ph1033 like domains"/>
    <property type="match status" value="1"/>
</dbReference>
<name>A0A1E5GMB8_9ENTE</name>
<dbReference type="SUPFAM" id="SSF88697">
    <property type="entry name" value="PUA domain-like"/>
    <property type="match status" value="1"/>
</dbReference>
<proteinExistence type="inferred from homology"/>
<dbReference type="CDD" id="cd21132">
    <property type="entry name" value="EVE-like"/>
    <property type="match status" value="1"/>
</dbReference>
<gene>
    <name evidence="3" type="ORF">BCR21_02380</name>
</gene>
<dbReference type="HAMAP" id="MF_00771">
    <property type="entry name" value="UPF0310"/>
    <property type="match status" value="1"/>
</dbReference>
<dbReference type="EMBL" id="MIJZ01000001">
    <property type="protein sequence ID" value="OEG13858.1"/>
    <property type="molecule type" value="Genomic_DNA"/>
</dbReference>
<comment type="similarity">
    <text evidence="1">Belongs to the UPF0310 family.</text>
</comment>
<dbReference type="STRING" id="903984.BCR21_02380"/>
<protein>
    <recommendedName>
        <fullName evidence="1">UPF0310 protein BCR21_02380</fullName>
    </recommendedName>
</protein>
<keyword evidence="4" id="KW-1185">Reference proteome</keyword>
<dbReference type="AlphaFoldDB" id="A0A1E5GMB8"/>
<dbReference type="RefSeq" id="WP_069644913.1">
    <property type="nucleotide sequence ID" value="NZ_MIJZ01000001.1"/>
</dbReference>
<dbReference type="OrthoDB" id="9793567at2"/>
<dbReference type="InterPro" id="IPR002740">
    <property type="entry name" value="EVE_domain"/>
</dbReference>
<comment type="caution">
    <text evidence="3">The sequence shown here is derived from an EMBL/GenBank/DDBJ whole genome shotgun (WGS) entry which is preliminary data.</text>
</comment>
<evidence type="ECO:0000256" key="1">
    <source>
        <dbReference type="HAMAP-Rule" id="MF_00771"/>
    </source>
</evidence>
<evidence type="ECO:0000313" key="3">
    <source>
        <dbReference type="EMBL" id="OEG13858.1"/>
    </source>
</evidence>
<dbReference type="NCBIfam" id="NF002616">
    <property type="entry name" value="PRK02268.1-2"/>
    <property type="match status" value="1"/>
</dbReference>
<organism evidence="3 4">
    <name type="scientific">Enterococcus ureasiticus</name>
    <dbReference type="NCBI Taxonomy" id="903984"/>
    <lineage>
        <taxon>Bacteria</taxon>
        <taxon>Bacillati</taxon>
        <taxon>Bacillota</taxon>
        <taxon>Bacilli</taxon>
        <taxon>Lactobacillales</taxon>
        <taxon>Enterococcaceae</taxon>
        <taxon>Enterococcus</taxon>
    </lineage>
</organism>
<dbReference type="Pfam" id="PF01878">
    <property type="entry name" value="EVE"/>
    <property type="match status" value="1"/>
</dbReference>
<sequence length="136" mass="15407">MNYWIGVASKNHVELGVAGGFCQLCHGKSAPLNRMKAGDWLIYYAPKQSLKSKEPCQEFIALGQILPGEAYPFEMAPGFTPDRKDIDFLKNIQSVPLKAVAELPLWQEYRSRLRFGHFQIPEQLFSFIASGMKKEV</sequence>
<dbReference type="Proteomes" id="UP000094068">
    <property type="component" value="Unassembled WGS sequence"/>
</dbReference>
<dbReference type="InterPro" id="IPR022996">
    <property type="entry name" value="UPF0310"/>
</dbReference>